<sequence length="152" mass="16800">MAQKETMQRFTTMLYVNSSYEAVAFYREVFGVEEIAERTMLLSQVPGMDKVPGADRTVVYSKLQFADGSGLNVAELSDEGVYAKDGGAVVGNNVHVGLQHTDTAVQKAEFGKLAEGGRIMEPLEEKFWGTVFGIVQDRYGVIWESNCYLKQG</sequence>
<feature type="domain" description="Glyoxalase/fosfomycin resistance/dioxygenase" evidence="1">
    <location>
        <begin position="12"/>
        <end position="144"/>
    </location>
</feature>
<dbReference type="RefSeq" id="WP_159395396.1">
    <property type="nucleotide sequence ID" value="NZ_CP021744.1"/>
</dbReference>
<dbReference type="InterPro" id="IPR004360">
    <property type="entry name" value="Glyas_Fos-R_dOase_dom"/>
</dbReference>
<dbReference type="InterPro" id="IPR029068">
    <property type="entry name" value="Glyas_Bleomycin-R_OHBP_Dase"/>
</dbReference>
<dbReference type="AlphaFoldDB" id="A0A1Z2LBQ6"/>
<dbReference type="KEGG" id="salj:SMD11_6158"/>
<dbReference type="OrthoDB" id="9795306at2"/>
<name>A0A1Z2LBQ6_9ACTN</name>
<dbReference type="Gene3D" id="3.10.180.10">
    <property type="entry name" value="2,3-Dihydroxybiphenyl 1,2-Dioxygenase, domain 1"/>
    <property type="match status" value="1"/>
</dbReference>
<evidence type="ECO:0000313" key="2">
    <source>
        <dbReference type="EMBL" id="ARZ71734.1"/>
    </source>
</evidence>
<accession>A0A1Z2LBQ6</accession>
<evidence type="ECO:0000313" key="3">
    <source>
        <dbReference type="Proteomes" id="UP000195755"/>
    </source>
</evidence>
<protein>
    <recommendedName>
        <fullName evidence="1">Glyoxalase/fosfomycin resistance/dioxygenase domain-containing protein</fullName>
    </recommendedName>
</protein>
<dbReference type="Proteomes" id="UP000195755">
    <property type="component" value="Chromosome"/>
</dbReference>
<dbReference type="SUPFAM" id="SSF54593">
    <property type="entry name" value="Glyoxalase/Bleomycin resistance protein/Dihydroxybiphenyl dioxygenase"/>
    <property type="match status" value="1"/>
</dbReference>
<gene>
    <name evidence="2" type="ORF">SMD11_6158</name>
</gene>
<dbReference type="EMBL" id="CP021744">
    <property type="protein sequence ID" value="ARZ71734.1"/>
    <property type="molecule type" value="Genomic_DNA"/>
</dbReference>
<organism evidence="2 3">
    <name type="scientific">Streptomyces albireticuli</name>
    <dbReference type="NCBI Taxonomy" id="1940"/>
    <lineage>
        <taxon>Bacteria</taxon>
        <taxon>Bacillati</taxon>
        <taxon>Actinomycetota</taxon>
        <taxon>Actinomycetes</taxon>
        <taxon>Kitasatosporales</taxon>
        <taxon>Streptomycetaceae</taxon>
        <taxon>Streptomyces</taxon>
    </lineage>
</organism>
<evidence type="ECO:0000259" key="1">
    <source>
        <dbReference type="Pfam" id="PF00903"/>
    </source>
</evidence>
<reference evidence="2 3" key="1">
    <citation type="submission" date="2017-06" db="EMBL/GenBank/DDBJ databases">
        <title>Streptomyces albireticuli Genome sequencing and assembly.</title>
        <authorList>
            <person name="Wang Y."/>
            <person name="Du B."/>
            <person name="Ding Y."/>
            <person name="Liu H."/>
            <person name="Hou Q."/>
            <person name="Liu K."/>
            <person name="Yao L."/>
            <person name="Wang C."/>
        </authorList>
    </citation>
    <scope>NUCLEOTIDE SEQUENCE [LARGE SCALE GENOMIC DNA]</scope>
    <source>
        <strain evidence="2 3">MDJK11</strain>
    </source>
</reference>
<proteinExistence type="predicted"/>
<dbReference type="Pfam" id="PF00903">
    <property type="entry name" value="Glyoxalase"/>
    <property type="match status" value="1"/>
</dbReference>